<name>A0AAV3Q3S4_LITER</name>
<evidence type="ECO:0000313" key="2">
    <source>
        <dbReference type="EMBL" id="GAA0157876.1"/>
    </source>
</evidence>
<sequence length="104" mass="11726">MNRLVIGSCLQFPTWLIFSVLLQYIVPGLADGSSSSSSKNETKHSSRSSIITKALIGCLGVAIVAFSILLFKIWRRKKREEQQARLLKLFEDDDELEVELGIRD</sequence>
<dbReference type="PANTHER" id="PTHR33780:SF10">
    <property type="entry name" value="TRANSMEMBRANE PROTEIN"/>
    <property type="match status" value="1"/>
</dbReference>
<feature type="transmembrane region" description="Helical" evidence="1">
    <location>
        <begin position="12"/>
        <end position="30"/>
    </location>
</feature>
<dbReference type="EMBL" id="BAABME010003205">
    <property type="protein sequence ID" value="GAA0157876.1"/>
    <property type="molecule type" value="Genomic_DNA"/>
</dbReference>
<feature type="transmembrane region" description="Helical" evidence="1">
    <location>
        <begin position="50"/>
        <end position="71"/>
    </location>
</feature>
<evidence type="ECO:0008006" key="4">
    <source>
        <dbReference type="Google" id="ProtNLM"/>
    </source>
</evidence>
<accession>A0AAV3Q3S4</accession>
<keyword evidence="3" id="KW-1185">Reference proteome</keyword>
<gene>
    <name evidence="2" type="ORF">LIER_15043</name>
</gene>
<comment type="caution">
    <text evidence="2">The sequence shown here is derived from an EMBL/GenBank/DDBJ whole genome shotgun (WGS) entry which is preliminary data.</text>
</comment>
<keyword evidence="1" id="KW-0812">Transmembrane</keyword>
<keyword evidence="1" id="KW-1133">Transmembrane helix</keyword>
<dbReference type="PANTHER" id="PTHR33780">
    <property type="entry name" value="EXPRESSED PROTEIN"/>
    <property type="match status" value="1"/>
</dbReference>
<evidence type="ECO:0000256" key="1">
    <source>
        <dbReference type="SAM" id="Phobius"/>
    </source>
</evidence>
<organism evidence="2 3">
    <name type="scientific">Lithospermum erythrorhizon</name>
    <name type="common">Purple gromwell</name>
    <name type="synonym">Lithospermum officinale var. erythrorhizon</name>
    <dbReference type="NCBI Taxonomy" id="34254"/>
    <lineage>
        <taxon>Eukaryota</taxon>
        <taxon>Viridiplantae</taxon>
        <taxon>Streptophyta</taxon>
        <taxon>Embryophyta</taxon>
        <taxon>Tracheophyta</taxon>
        <taxon>Spermatophyta</taxon>
        <taxon>Magnoliopsida</taxon>
        <taxon>eudicotyledons</taxon>
        <taxon>Gunneridae</taxon>
        <taxon>Pentapetalae</taxon>
        <taxon>asterids</taxon>
        <taxon>lamiids</taxon>
        <taxon>Boraginales</taxon>
        <taxon>Boraginaceae</taxon>
        <taxon>Boraginoideae</taxon>
        <taxon>Lithospermeae</taxon>
        <taxon>Lithospermum</taxon>
    </lineage>
</organism>
<protein>
    <recommendedName>
        <fullName evidence="4">Transmembrane protein</fullName>
    </recommendedName>
</protein>
<evidence type="ECO:0000313" key="3">
    <source>
        <dbReference type="Proteomes" id="UP001454036"/>
    </source>
</evidence>
<dbReference type="AlphaFoldDB" id="A0AAV3Q3S4"/>
<dbReference type="Proteomes" id="UP001454036">
    <property type="component" value="Unassembled WGS sequence"/>
</dbReference>
<keyword evidence="1" id="KW-0472">Membrane</keyword>
<reference evidence="2 3" key="1">
    <citation type="submission" date="2024-01" db="EMBL/GenBank/DDBJ databases">
        <title>The complete chloroplast genome sequence of Lithospermum erythrorhizon: insights into the phylogenetic relationship among Boraginaceae species and the maternal lineages of purple gromwells.</title>
        <authorList>
            <person name="Okada T."/>
            <person name="Watanabe K."/>
        </authorList>
    </citation>
    <scope>NUCLEOTIDE SEQUENCE [LARGE SCALE GENOMIC DNA]</scope>
</reference>
<proteinExistence type="predicted"/>